<proteinExistence type="predicted"/>
<protein>
    <submittedName>
        <fullName evidence="1">Uncharacterized protein</fullName>
    </submittedName>
</protein>
<organism evidence="1 2">
    <name type="scientific">Sinorhizobium meliloti (strain SM11)</name>
    <dbReference type="NCBI Taxonomy" id="707241"/>
    <lineage>
        <taxon>Bacteria</taxon>
        <taxon>Pseudomonadati</taxon>
        <taxon>Pseudomonadota</taxon>
        <taxon>Alphaproteobacteria</taxon>
        <taxon>Hyphomicrobiales</taxon>
        <taxon>Rhizobiaceae</taxon>
        <taxon>Sinorhizobium/Ensifer group</taxon>
        <taxon>Sinorhizobium</taxon>
    </lineage>
</organism>
<dbReference type="EMBL" id="CP001831">
    <property type="protein sequence ID" value="AEH82082.1"/>
    <property type="molecule type" value="Genomic_DNA"/>
</dbReference>
<name>F7XEV7_SINMM</name>
<dbReference type="HOGENOM" id="CLU_166851_0_0_5"/>
<dbReference type="RefSeq" id="WP_014531586.1">
    <property type="nucleotide sequence ID" value="NC_017327.1"/>
</dbReference>
<dbReference type="Proteomes" id="UP000009045">
    <property type="component" value="Plasmid pSmeSM11c"/>
</dbReference>
<dbReference type="AlphaFoldDB" id="F7XEV7"/>
<sequence length="107" mass="11830">MYKHTAEALVYVTHTDCAIESLSVRLGKYCGAIRHFETGRILDFGEGEAIIRSTEGALLFHVSARDILTFYGIQALLQGSLSVIATFPGEAVEWRPVDRAPFDPMRG</sequence>
<evidence type="ECO:0000313" key="1">
    <source>
        <dbReference type="EMBL" id="AEH82082.1"/>
    </source>
</evidence>
<gene>
    <name evidence="1" type="ordered locus">SM11_pC1009</name>
</gene>
<reference evidence="1 2" key="1">
    <citation type="journal article" date="2011" name="J. Biotechnol.">
        <title>The complete genome sequence of the dominant Sinorhizobium meliloti field isolate SM11 extends the S. meliloti pan-genome.</title>
        <authorList>
            <person name="Schneiker-Bekel S."/>
            <person name="Wibberg D."/>
            <person name="Bekel T."/>
            <person name="Blom J."/>
            <person name="Linke B."/>
            <person name="Neuweger H."/>
            <person name="Stiens M."/>
            <person name="Vorholter F.J."/>
            <person name="Weidner S."/>
            <person name="Goesmann A."/>
            <person name="Puhler A."/>
            <person name="Schluter A."/>
        </authorList>
    </citation>
    <scope>NUCLEOTIDE SEQUENCE [LARGE SCALE GENOMIC DNA]</scope>
    <source>
        <strain evidence="1 2">SM11</strain>
        <plasmid evidence="2">pSmeSM11c</plasmid>
    </source>
</reference>
<accession>F7XEV7</accession>
<dbReference type="KEGG" id="smx:SM11_pC1009"/>
<evidence type="ECO:0000313" key="2">
    <source>
        <dbReference type="Proteomes" id="UP000009045"/>
    </source>
</evidence>
<geneLocation type="plasmid" evidence="1 2">
    <name>pSmeSM11c</name>
</geneLocation>
<keyword evidence="1" id="KW-0614">Plasmid</keyword>